<evidence type="ECO:0000256" key="6">
    <source>
        <dbReference type="SAM" id="Phobius"/>
    </source>
</evidence>
<dbReference type="InterPro" id="IPR036259">
    <property type="entry name" value="MFS_trans_sf"/>
</dbReference>
<dbReference type="Proteomes" id="UP001187531">
    <property type="component" value="Unassembled WGS sequence"/>
</dbReference>
<dbReference type="PANTHER" id="PTHR11662:SF399">
    <property type="entry name" value="FI19708P1-RELATED"/>
    <property type="match status" value="1"/>
</dbReference>
<evidence type="ECO:0000256" key="1">
    <source>
        <dbReference type="ARBA" id="ARBA00004141"/>
    </source>
</evidence>
<dbReference type="EMBL" id="JAVRJZ010000009">
    <property type="protein sequence ID" value="KAK2718853.1"/>
    <property type="molecule type" value="Genomic_DNA"/>
</dbReference>
<feature type="region of interest" description="Disordered" evidence="5">
    <location>
        <begin position="106"/>
        <end position="129"/>
    </location>
</feature>
<keyword evidence="8" id="KW-1185">Reference proteome</keyword>
<proteinExistence type="predicted"/>
<evidence type="ECO:0000256" key="4">
    <source>
        <dbReference type="ARBA" id="ARBA00023136"/>
    </source>
</evidence>
<organism evidence="7 8">
    <name type="scientific">Artemia franciscana</name>
    <name type="common">Brine shrimp</name>
    <name type="synonym">Artemia sanfranciscana</name>
    <dbReference type="NCBI Taxonomy" id="6661"/>
    <lineage>
        <taxon>Eukaryota</taxon>
        <taxon>Metazoa</taxon>
        <taxon>Ecdysozoa</taxon>
        <taxon>Arthropoda</taxon>
        <taxon>Crustacea</taxon>
        <taxon>Branchiopoda</taxon>
        <taxon>Anostraca</taxon>
        <taxon>Artemiidae</taxon>
        <taxon>Artemia</taxon>
    </lineage>
</organism>
<accession>A0AA88HXC6</accession>
<keyword evidence="2 6" id="KW-0812">Transmembrane</keyword>
<keyword evidence="4 6" id="KW-0472">Membrane</keyword>
<dbReference type="AlphaFoldDB" id="A0AA88HXC6"/>
<dbReference type="InterPro" id="IPR050382">
    <property type="entry name" value="MFS_Na/Anion_cotransporter"/>
</dbReference>
<protein>
    <submittedName>
        <fullName evidence="7">Uncharacterized protein</fullName>
    </submittedName>
</protein>
<sequence>MVHFHPSHKWHTSYPKEISIDVCLPIFIKTFSLGTLFGITNGVSMLVSWLGPVMVGFMTDENQTLEAWSAVFIMAGSVLAADSIFFLIFGSGSEQFWNYKAEGENDEIESRMNTENNPPIVKRENTELP</sequence>
<dbReference type="PANTHER" id="PTHR11662">
    <property type="entry name" value="SOLUTE CARRIER FAMILY 17"/>
    <property type="match status" value="1"/>
</dbReference>
<feature type="transmembrane region" description="Helical" evidence="6">
    <location>
        <begin position="26"/>
        <end position="47"/>
    </location>
</feature>
<keyword evidence="3 6" id="KW-1133">Transmembrane helix</keyword>
<evidence type="ECO:0000256" key="3">
    <source>
        <dbReference type="ARBA" id="ARBA00022989"/>
    </source>
</evidence>
<dbReference type="GO" id="GO:0016020">
    <property type="term" value="C:membrane"/>
    <property type="evidence" value="ECO:0007669"/>
    <property type="project" value="UniProtKB-SubCell"/>
</dbReference>
<evidence type="ECO:0000256" key="5">
    <source>
        <dbReference type="SAM" id="MobiDB-lite"/>
    </source>
</evidence>
<gene>
    <name evidence="7" type="ORF">QYM36_006008</name>
</gene>
<dbReference type="GO" id="GO:0022857">
    <property type="term" value="F:transmembrane transporter activity"/>
    <property type="evidence" value="ECO:0007669"/>
    <property type="project" value="TreeGrafter"/>
</dbReference>
<dbReference type="SUPFAM" id="SSF103473">
    <property type="entry name" value="MFS general substrate transporter"/>
    <property type="match status" value="1"/>
</dbReference>
<name>A0AA88HXC6_ARTSF</name>
<comment type="subcellular location">
    <subcellularLocation>
        <location evidence="1">Membrane</location>
        <topology evidence="1">Multi-pass membrane protein</topology>
    </subcellularLocation>
</comment>
<reference evidence="7" key="1">
    <citation type="submission" date="2023-07" db="EMBL/GenBank/DDBJ databases">
        <title>Chromosome-level genome assembly of Artemia franciscana.</title>
        <authorList>
            <person name="Jo E."/>
        </authorList>
    </citation>
    <scope>NUCLEOTIDE SEQUENCE</scope>
    <source>
        <tissue evidence="7">Whole body</tissue>
    </source>
</reference>
<evidence type="ECO:0000313" key="8">
    <source>
        <dbReference type="Proteomes" id="UP001187531"/>
    </source>
</evidence>
<feature type="transmembrane region" description="Helical" evidence="6">
    <location>
        <begin position="67"/>
        <end position="90"/>
    </location>
</feature>
<evidence type="ECO:0000256" key="2">
    <source>
        <dbReference type="ARBA" id="ARBA00022692"/>
    </source>
</evidence>
<dbReference type="GO" id="GO:0006820">
    <property type="term" value="P:monoatomic anion transport"/>
    <property type="evidence" value="ECO:0007669"/>
    <property type="project" value="TreeGrafter"/>
</dbReference>
<comment type="caution">
    <text evidence="7">The sequence shown here is derived from an EMBL/GenBank/DDBJ whole genome shotgun (WGS) entry which is preliminary data.</text>
</comment>
<evidence type="ECO:0000313" key="7">
    <source>
        <dbReference type="EMBL" id="KAK2718853.1"/>
    </source>
</evidence>